<dbReference type="EMBL" id="JAGIZQ010000001">
    <property type="protein sequence ID" value="KAH6649850.1"/>
    <property type="molecule type" value="Genomic_DNA"/>
</dbReference>
<proteinExistence type="predicted"/>
<name>A0ACB7PNE4_9PEZI</name>
<accession>A0ACB7PNE4</accession>
<gene>
    <name evidence="1" type="ORF">F5144DRAFT_24484</name>
</gene>
<sequence length="205" mass="21843">MGFGRSMLSHFLAVVVFLVARSIAGFTNAFDGITSGSSVALTWDAVEPQHYPLRITAQVIDKNGDGFSANAYRVNITTGASGTSYLWSGAPYPLRWVPRGLYQLELRPMSWTGVDVPLLAKSPFFNIDSGNAAQTDGPTDEPTAQADSPSDDGPVISKAAAIGLGVAVGVPAVVGALVVGWCVWKRQQKAATEKRRLKRSEFVIS</sequence>
<keyword evidence="2" id="KW-1185">Reference proteome</keyword>
<evidence type="ECO:0000313" key="2">
    <source>
        <dbReference type="Proteomes" id="UP000724584"/>
    </source>
</evidence>
<protein>
    <submittedName>
        <fullName evidence="1">Uncharacterized protein</fullName>
    </submittedName>
</protein>
<comment type="caution">
    <text evidence="1">The sequence shown here is derived from an EMBL/GenBank/DDBJ whole genome shotgun (WGS) entry which is preliminary data.</text>
</comment>
<organism evidence="1 2">
    <name type="scientific">Chaetomium tenue</name>
    <dbReference type="NCBI Taxonomy" id="1854479"/>
    <lineage>
        <taxon>Eukaryota</taxon>
        <taxon>Fungi</taxon>
        <taxon>Dikarya</taxon>
        <taxon>Ascomycota</taxon>
        <taxon>Pezizomycotina</taxon>
        <taxon>Sordariomycetes</taxon>
        <taxon>Sordariomycetidae</taxon>
        <taxon>Sordariales</taxon>
        <taxon>Chaetomiaceae</taxon>
        <taxon>Chaetomium</taxon>
    </lineage>
</organism>
<reference evidence="1 2" key="1">
    <citation type="journal article" date="2021" name="Nat. Commun.">
        <title>Genetic determinants of endophytism in the Arabidopsis root mycobiome.</title>
        <authorList>
            <person name="Mesny F."/>
            <person name="Miyauchi S."/>
            <person name="Thiergart T."/>
            <person name="Pickel B."/>
            <person name="Atanasova L."/>
            <person name="Karlsson M."/>
            <person name="Huettel B."/>
            <person name="Barry K.W."/>
            <person name="Haridas S."/>
            <person name="Chen C."/>
            <person name="Bauer D."/>
            <person name="Andreopoulos W."/>
            <person name="Pangilinan J."/>
            <person name="LaButti K."/>
            <person name="Riley R."/>
            <person name="Lipzen A."/>
            <person name="Clum A."/>
            <person name="Drula E."/>
            <person name="Henrissat B."/>
            <person name="Kohler A."/>
            <person name="Grigoriev I.V."/>
            <person name="Martin F.M."/>
            <person name="Hacquard S."/>
        </authorList>
    </citation>
    <scope>NUCLEOTIDE SEQUENCE [LARGE SCALE GENOMIC DNA]</scope>
    <source>
        <strain evidence="1 2">MPI-SDFR-AT-0079</strain>
    </source>
</reference>
<dbReference type="Proteomes" id="UP000724584">
    <property type="component" value="Unassembled WGS sequence"/>
</dbReference>
<evidence type="ECO:0000313" key="1">
    <source>
        <dbReference type="EMBL" id="KAH6649850.1"/>
    </source>
</evidence>